<dbReference type="SUPFAM" id="SSF55298">
    <property type="entry name" value="YjgF-like"/>
    <property type="match status" value="1"/>
</dbReference>
<accession>A0A1H4MLV2</accession>
<dbReference type="Gene3D" id="3.30.1330.40">
    <property type="entry name" value="RutC-like"/>
    <property type="match status" value="1"/>
</dbReference>
<dbReference type="OrthoDB" id="9808943at2"/>
<protein>
    <submittedName>
        <fullName evidence="2">Enamine deaminase RidA, house cleaning of reactive enamine intermediates, YjgF/YER057c/UK114 family</fullName>
    </submittedName>
</protein>
<proteinExistence type="inferred from homology"/>
<dbReference type="CDD" id="cd00448">
    <property type="entry name" value="YjgF_YER057c_UK114_family"/>
    <property type="match status" value="1"/>
</dbReference>
<dbReference type="InterPro" id="IPR006175">
    <property type="entry name" value="YjgF/YER057c/UK114"/>
</dbReference>
<dbReference type="InterPro" id="IPR035959">
    <property type="entry name" value="RutC-like_sf"/>
</dbReference>
<evidence type="ECO:0000313" key="2">
    <source>
        <dbReference type="EMBL" id="SEB83959.1"/>
    </source>
</evidence>
<evidence type="ECO:0000313" key="3">
    <source>
        <dbReference type="Proteomes" id="UP000183208"/>
    </source>
</evidence>
<dbReference type="Proteomes" id="UP000183208">
    <property type="component" value="Unassembled WGS sequence"/>
</dbReference>
<gene>
    <name evidence="2" type="ORF">SAMN05444171_0042</name>
</gene>
<name>A0A1H4MLV2_9BRAD</name>
<dbReference type="GO" id="GO:0019239">
    <property type="term" value="F:deaminase activity"/>
    <property type="evidence" value="ECO:0007669"/>
    <property type="project" value="TreeGrafter"/>
</dbReference>
<evidence type="ECO:0000256" key="1">
    <source>
        <dbReference type="ARBA" id="ARBA00010552"/>
    </source>
</evidence>
<dbReference type="GO" id="GO:0005829">
    <property type="term" value="C:cytosol"/>
    <property type="evidence" value="ECO:0007669"/>
    <property type="project" value="TreeGrafter"/>
</dbReference>
<dbReference type="RefSeq" id="WP_074814068.1">
    <property type="nucleotide sequence ID" value="NZ_FNTI01000001.1"/>
</dbReference>
<dbReference type="AlphaFoldDB" id="A0A1H4MLV2"/>
<organism evidence="2 3">
    <name type="scientific">Bradyrhizobium lablabi</name>
    <dbReference type="NCBI Taxonomy" id="722472"/>
    <lineage>
        <taxon>Bacteria</taxon>
        <taxon>Pseudomonadati</taxon>
        <taxon>Pseudomonadota</taxon>
        <taxon>Alphaproteobacteria</taxon>
        <taxon>Hyphomicrobiales</taxon>
        <taxon>Nitrobacteraceae</taxon>
        <taxon>Bradyrhizobium</taxon>
    </lineage>
</organism>
<dbReference type="Pfam" id="PF01042">
    <property type="entry name" value="Ribonuc_L-PSP"/>
    <property type="match status" value="1"/>
</dbReference>
<dbReference type="EMBL" id="FNTI01000001">
    <property type="protein sequence ID" value="SEB83959.1"/>
    <property type="molecule type" value="Genomic_DNA"/>
</dbReference>
<dbReference type="PANTHER" id="PTHR11803">
    <property type="entry name" value="2-IMINOBUTANOATE/2-IMINOPROPANOATE DEAMINASE RIDA"/>
    <property type="match status" value="1"/>
</dbReference>
<comment type="similarity">
    <text evidence="1">Belongs to the RutC family.</text>
</comment>
<reference evidence="2 3" key="1">
    <citation type="submission" date="2016-10" db="EMBL/GenBank/DDBJ databases">
        <authorList>
            <person name="de Groot N.N."/>
        </authorList>
    </citation>
    <scope>NUCLEOTIDE SEQUENCE [LARGE SCALE GENOMIC DNA]</scope>
    <source>
        <strain evidence="2 3">GAS522</strain>
    </source>
</reference>
<dbReference type="PANTHER" id="PTHR11803:SF58">
    <property type="entry name" value="PROTEIN HMF1-RELATED"/>
    <property type="match status" value="1"/>
</dbReference>
<sequence length="138" mass="14740">MTGDTTPAITRLNKPELGTPPGYSQIVEVTARRMIFIAGQTALDADGHLIGKNDFTAQAGQVFENLAVALRASGCTAANLVKLTVFLTDMDNLARYREARNRFFNSATPPAAPAVTLVEVSKLYGPDFLIEIEAIAAA</sequence>